<evidence type="ECO:0000256" key="1">
    <source>
        <dbReference type="SAM" id="MobiDB-lite"/>
    </source>
</evidence>
<sequence>MAPVLDGDQAVQNGVWRLVRRMRSECRNGAGKRLVVTGRGMSVGSRERRVRSQRVRDVLGCNSARGASDVLSARIESFKRVGRGLRAGCHARRRRRRKRAVERRPWILSRSPSDSGRRALIASCASRRSRRRQRRAARAGRAGARSTGRYVSAQFGRACDI</sequence>
<evidence type="ECO:0000313" key="2">
    <source>
        <dbReference type="EMBL" id="KZV85768.1"/>
    </source>
</evidence>
<name>A0A165DZU4_EXIGL</name>
<dbReference type="EMBL" id="KV426177">
    <property type="protein sequence ID" value="KZV85768.1"/>
    <property type="molecule type" value="Genomic_DNA"/>
</dbReference>
<reference evidence="2 3" key="1">
    <citation type="journal article" date="2016" name="Mol. Biol. Evol.">
        <title>Comparative Genomics of Early-Diverging Mushroom-Forming Fungi Provides Insights into the Origins of Lignocellulose Decay Capabilities.</title>
        <authorList>
            <person name="Nagy L.G."/>
            <person name="Riley R."/>
            <person name="Tritt A."/>
            <person name="Adam C."/>
            <person name="Daum C."/>
            <person name="Floudas D."/>
            <person name="Sun H."/>
            <person name="Yadav J.S."/>
            <person name="Pangilinan J."/>
            <person name="Larsson K.H."/>
            <person name="Matsuura K."/>
            <person name="Barry K."/>
            <person name="Labutti K."/>
            <person name="Kuo R."/>
            <person name="Ohm R.A."/>
            <person name="Bhattacharya S.S."/>
            <person name="Shirouzu T."/>
            <person name="Yoshinaga Y."/>
            <person name="Martin F.M."/>
            <person name="Grigoriev I.V."/>
            <person name="Hibbett D.S."/>
        </authorList>
    </citation>
    <scope>NUCLEOTIDE SEQUENCE [LARGE SCALE GENOMIC DNA]</scope>
    <source>
        <strain evidence="2 3">HHB12029</strain>
    </source>
</reference>
<protein>
    <submittedName>
        <fullName evidence="2">Uncharacterized protein</fullName>
    </submittedName>
</protein>
<accession>A0A165DZU4</accession>
<evidence type="ECO:0000313" key="3">
    <source>
        <dbReference type="Proteomes" id="UP000077266"/>
    </source>
</evidence>
<feature type="compositionally biased region" description="Basic residues" evidence="1">
    <location>
        <begin position="127"/>
        <end position="138"/>
    </location>
</feature>
<dbReference type="InParanoid" id="A0A165DZU4"/>
<feature type="region of interest" description="Disordered" evidence="1">
    <location>
        <begin position="125"/>
        <end position="147"/>
    </location>
</feature>
<keyword evidence="3" id="KW-1185">Reference proteome</keyword>
<dbReference type="Proteomes" id="UP000077266">
    <property type="component" value="Unassembled WGS sequence"/>
</dbReference>
<dbReference type="AlphaFoldDB" id="A0A165DZU4"/>
<organism evidence="2 3">
    <name type="scientific">Exidia glandulosa HHB12029</name>
    <dbReference type="NCBI Taxonomy" id="1314781"/>
    <lineage>
        <taxon>Eukaryota</taxon>
        <taxon>Fungi</taxon>
        <taxon>Dikarya</taxon>
        <taxon>Basidiomycota</taxon>
        <taxon>Agaricomycotina</taxon>
        <taxon>Agaricomycetes</taxon>
        <taxon>Auriculariales</taxon>
        <taxon>Exidiaceae</taxon>
        <taxon>Exidia</taxon>
    </lineage>
</organism>
<proteinExistence type="predicted"/>
<gene>
    <name evidence="2" type="ORF">EXIGLDRAFT_237696</name>
</gene>